<accession>A0A2R6WAY6</accession>
<organism evidence="1 2">
    <name type="scientific">Marchantia polymorpha</name>
    <name type="common">Common liverwort</name>
    <name type="synonym">Marchantia aquatica</name>
    <dbReference type="NCBI Taxonomy" id="3197"/>
    <lineage>
        <taxon>Eukaryota</taxon>
        <taxon>Viridiplantae</taxon>
        <taxon>Streptophyta</taxon>
        <taxon>Embryophyta</taxon>
        <taxon>Marchantiophyta</taxon>
        <taxon>Marchantiopsida</taxon>
        <taxon>Marchantiidae</taxon>
        <taxon>Marchantiales</taxon>
        <taxon>Marchantiaceae</taxon>
        <taxon>Marchantia</taxon>
    </lineage>
</organism>
<keyword evidence="2" id="KW-1185">Reference proteome</keyword>
<sequence>MLMGLLPLKYVQELGFDKSIGYMWIMQKKKMEHTFKLLGKQVTYAKEIKGYVEKGKIRKLSGVKTNELFLWIPVIDIIVDGDHITFNIYGKGKIRKLSGVKTNELFLWIPVIDIIVDGDHITFKIYGDVNKILLLMPLLPDSMLVSALQF</sequence>
<dbReference type="PANTHER" id="PTHR31676:SF160">
    <property type="entry name" value="OS01G0652700 PROTEIN"/>
    <property type="match status" value="1"/>
</dbReference>
<protein>
    <submittedName>
        <fullName evidence="1">Uncharacterized protein</fullName>
    </submittedName>
</protein>
<dbReference type="InterPro" id="IPR036758">
    <property type="entry name" value="At5g01610-like"/>
</dbReference>
<evidence type="ECO:0000313" key="1">
    <source>
        <dbReference type="EMBL" id="PTQ31014.1"/>
    </source>
</evidence>
<dbReference type="OrthoDB" id="1885001at2759"/>
<evidence type="ECO:0000313" key="2">
    <source>
        <dbReference type="Proteomes" id="UP000244005"/>
    </source>
</evidence>
<proteinExistence type="predicted"/>
<gene>
    <name evidence="1" type="ORF">MARPO_0116s0005</name>
</gene>
<dbReference type="PANTHER" id="PTHR31676">
    <property type="entry name" value="T31J12.3 PROTEIN-RELATED"/>
    <property type="match status" value="1"/>
</dbReference>
<dbReference type="InterPro" id="IPR007493">
    <property type="entry name" value="DUF538"/>
</dbReference>
<dbReference type="Gene3D" id="2.30.240.10">
    <property type="entry name" value="At5g01610-like"/>
    <property type="match status" value="2"/>
</dbReference>
<dbReference type="EMBL" id="KZ772788">
    <property type="protein sequence ID" value="PTQ31014.1"/>
    <property type="molecule type" value="Genomic_DNA"/>
</dbReference>
<dbReference type="SUPFAM" id="SSF141562">
    <property type="entry name" value="At5g01610-like"/>
    <property type="match status" value="2"/>
</dbReference>
<dbReference type="OMA" id="KKKIDHC"/>
<name>A0A2R6WAY6_MARPO</name>
<dbReference type="Pfam" id="PF04398">
    <property type="entry name" value="DUF538"/>
    <property type="match status" value="2"/>
</dbReference>
<dbReference type="AlphaFoldDB" id="A0A2R6WAY6"/>
<dbReference type="Proteomes" id="UP000244005">
    <property type="component" value="Unassembled WGS sequence"/>
</dbReference>
<reference evidence="2" key="1">
    <citation type="journal article" date="2017" name="Cell">
        <title>Insights into land plant evolution garnered from the Marchantia polymorpha genome.</title>
        <authorList>
            <person name="Bowman J.L."/>
            <person name="Kohchi T."/>
            <person name="Yamato K.T."/>
            <person name="Jenkins J."/>
            <person name="Shu S."/>
            <person name="Ishizaki K."/>
            <person name="Yamaoka S."/>
            <person name="Nishihama R."/>
            <person name="Nakamura Y."/>
            <person name="Berger F."/>
            <person name="Adam C."/>
            <person name="Aki S.S."/>
            <person name="Althoff F."/>
            <person name="Araki T."/>
            <person name="Arteaga-Vazquez M.A."/>
            <person name="Balasubrmanian S."/>
            <person name="Barry K."/>
            <person name="Bauer D."/>
            <person name="Boehm C.R."/>
            <person name="Briginshaw L."/>
            <person name="Caballero-Perez J."/>
            <person name="Catarino B."/>
            <person name="Chen F."/>
            <person name="Chiyoda S."/>
            <person name="Chovatia M."/>
            <person name="Davies K.M."/>
            <person name="Delmans M."/>
            <person name="Demura T."/>
            <person name="Dierschke T."/>
            <person name="Dolan L."/>
            <person name="Dorantes-Acosta A.E."/>
            <person name="Eklund D.M."/>
            <person name="Florent S.N."/>
            <person name="Flores-Sandoval E."/>
            <person name="Fujiyama A."/>
            <person name="Fukuzawa H."/>
            <person name="Galik B."/>
            <person name="Grimanelli D."/>
            <person name="Grimwood J."/>
            <person name="Grossniklaus U."/>
            <person name="Hamada T."/>
            <person name="Haseloff J."/>
            <person name="Hetherington A.J."/>
            <person name="Higo A."/>
            <person name="Hirakawa Y."/>
            <person name="Hundley H.N."/>
            <person name="Ikeda Y."/>
            <person name="Inoue K."/>
            <person name="Inoue S.I."/>
            <person name="Ishida S."/>
            <person name="Jia Q."/>
            <person name="Kakita M."/>
            <person name="Kanazawa T."/>
            <person name="Kawai Y."/>
            <person name="Kawashima T."/>
            <person name="Kennedy M."/>
            <person name="Kinose K."/>
            <person name="Kinoshita T."/>
            <person name="Kohara Y."/>
            <person name="Koide E."/>
            <person name="Komatsu K."/>
            <person name="Kopischke S."/>
            <person name="Kubo M."/>
            <person name="Kyozuka J."/>
            <person name="Lagercrantz U."/>
            <person name="Lin S.S."/>
            <person name="Lindquist E."/>
            <person name="Lipzen A.M."/>
            <person name="Lu C.W."/>
            <person name="De Luna E."/>
            <person name="Martienssen R.A."/>
            <person name="Minamino N."/>
            <person name="Mizutani M."/>
            <person name="Mizutani M."/>
            <person name="Mochizuki N."/>
            <person name="Monte I."/>
            <person name="Mosher R."/>
            <person name="Nagasaki H."/>
            <person name="Nakagami H."/>
            <person name="Naramoto S."/>
            <person name="Nishitani K."/>
            <person name="Ohtani M."/>
            <person name="Okamoto T."/>
            <person name="Okumura M."/>
            <person name="Phillips J."/>
            <person name="Pollak B."/>
            <person name="Reinders A."/>
            <person name="Rovekamp M."/>
            <person name="Sano R."/>
            <person name="Sawa S."/>
            <person name="Schmid M.W."/>
            <person name="Shirakawa M."/>
            <person name="Solano R."/>
            <person name="Spunde A."/>
            <person name="Suetsugu N."/>
            <person name="Sugano S."/>
            <person name="Sugiyama A."/>
            <person name="Sun R."/>
            <person name="Suzuki Y."/>
            <person name="Takenaka M."/>
            <person name="Takezawa D."/>
            <person name="Tomogane H."/>
            <person name="Tsuzuki M."/>
            <person name="Ueda T."/>
            <person name="Umeda M."/>
            <person name="Ward J.M."/>
            <person name="Watanabe Y."/>
            <person name="Yazaki K."/>
            <person name="Yokoyama R."/>
            <person name="Yoshitake Y."/>
            <person name="Yotsui I."/>
            <person name="Zachgo S."/>
            <person name="Schmutz J."/>
        </authorList>
    </citation>
    <scope>NUCLEOTIDE SEQUENCE [LARGE SCALE GENOMIC DNA]</scope>
    <source>
        <strain evidence="2">Tak-1</strain>
    </source>
</reference>